<dbReference type="EMBL" id="LOED01000036">
    <property type="protein sequence ID" value="KXG74943.1"/>
    <property type="molecule type" value="Genomic_DNA"/>
</dbReference>
<keyword evidence="6" id="KW-1185">Reference proteome</keyword>
<dbReference type="AlphaFoldDB" id="A0A140L318"/>
<dbReference type="GO" id="GO:0005829">
    <property type="term" value="C:cytosol"/>
    <property type="evidence" value="ECO:0007669"/>
    <property type="project" value="TreeGrafter"/>
</dbReference>
<evidence type="ECO:0000256" key="1">
    <source>
        <dbReference type="ARBA" id="ARBA00018672"/>
    </source>
</evidence>
<comment type="function">
    <text evidence="2">May play the central regulatory role in sporulation. It may be an element of the effector pathway responsible for the activation of sporulation genes in response to nutritional stress. Spo0A may act in concert with spo0H (a sigma factor) to control the expression of some genes that are critical to the sporulation process.</text>
</comment>
<dbReference type="InParanoid" id="A0A140L318"/>
<organism evidence="5 6">
    <name type="scientific">Fervidicola ferrireducens</name>
    <dbReference type="NCBI Taxonomy" id="520764"/>
    <lineage>
        <taxon>Bacteria</taxon>
        <taxon>Bacillati</taxon>
        <taxon>Bacillota</taxon>
        <taxon>Clostridia</taxon>
        <taxon>Thermosediminibacterales</taxon>
        <taxon>Thermosediminibacteraceae</taxon>
        <taxon>Fervidicola</taxon>
    </lineage>
</organism>
<evidence type="ECO:0000259" key="4">
    <source>
        <dbReference type="PROSITE" id="PS50110"/>
    </source>
</evidence>
<dbReference type="InterPro" id="IPR027417">
    <property type="entry name" value="P-loop_NTPase"/>
</dbReference>
<dbReference type="PROSITE" id="PS50110">
    <property type="entry name" value="RESPONSE_REGULATORY"/>
    <property type="match status" value="1"/>
</dbReference>
<reference evidence="5 6" key="1">
    <citation type="submission" date="2015-12" db="EMBL/GenBank/DDBJ databases">
        <title>Draft genome sequnece of Fervidicola ferrireducens strain Y170.</title>
        <authorList>
            <person name="Patel B.K."/>
        </authorList>
    </citation>
    <scope>NUCLEOTIDE SEQUENCE [LARGE SCALE GENOMIC DNA]</scope>
    <source>
        <strain evidence="5 6">Y170</strain>
    </source>
</reference>
<dbReference type="Proteomes" id="UP000070427">
    <property type="component" value="Unassembled WGS sequence"/>
</dbReference>
<evidence type="ECO:0000313" key="6">
    <source>
        <dbReference type="Proteomes" id="UP000070427"/>
    </source>
</evidence>
<dbReference type="InterPro" id="IPR001789">
    <property type="entry name" value="Sig_transdc_resp-reg_receiver"/>
</dbReference>
<dbReference type="STRING" id="520764.AN618_21100"/>
<proteinExistence type="predicted"/>
<dbReference type="GO" id="GO:0016887">
    <property type="term" value="F:ATP hydrolysis activity"/>
    <property type="evidence" value="ECO:0007669"/>
    <property type="project" value="TreeGrafter"/>
</dbReference>
<dbReference type="PANTHER" id="PTHR43384">
    <property type="entry name" value="SEPTUM SITE-DETERMINING PROTEIN MIND HOMOLOG, CHLOROPLASTIC-RELATED"/>
    <property type="match status" value="1"/>
</dbReference>
<dbReference type="SUPFAM" id="SSF52540">
    <property type="entry name" value="P-loop containing nucleoside triphosphate hydrolases"/>
    <property type="match status" value="1"/>
</dbReference>
<protein>
    <recommendedName>
        <fullName evidence="1">Stage 0 sporulation protein A homolog</fullName>
    </recommendedName>
</protein>
<dbReference type="OrthoDB" id="9794577at2"/>
<evidence type="ECO:0000256" key="2">
    <source>
        <dbReference type="ARBA" id="ARBA00024867"/>
    </source>
</evidence>
<dbReference type="Gene3D" id="3.40.50.300">
    <property type="entry name" value="P-loop containing nucleotide triphosphate hydrolases"/>
    <property type="match status" value="1"/>
</dbReference>
<name>A0A140L318_9FIRM</name>
<dbReference type="RefSeq" id="WP_066354752.1">
    <property type="nucleotide sequence ID" value="NZ_LOED01000036.1"/>
</dbReference>
<dbReference type="InterPro" id="IPR050625">
    <property type="entry name" value="ParA/MinD_ATPase"/>
</dbReference>
<evidence type="ECO:0000256" key="3">
    <source>
        <dbReference type="PROSITE-ProRule" id="PRU00169"/>
    </source>
</evidence>
<dbReference type="GO" id="GO:0009898">
    <property type="term" value="C:cytoplasmic side of plasma membrane"/>
    <property type="evidence" value="ECO:0007669"/>
    <property type="project" value="TreeGrafter"/>
</dbReference>
<dbReference type="InterPro" id="IPR002586">
    <property type="entry name" value="CobQ/CobB/MinD/ParA_Nub-bd_dom"/>
</dbReference>
<dbReference type="PANTHER" id="PTHR43384:SF13">
    <property type="entry name" value="SLR0110 PROTEIN"/>
    <property type="match status" value="1"/>
</dbReference>
<dbReference type="Gene3D" id="3.40.50.2300">
    <property type="match status" value="1"/>
</dbReference>
<dbReference type="GO" id="GO:0051782">
    <property type="term" value="P:negative regulation of cell division"/>
    <property type="evidence" value="ECO:0007669"/>
    <property type="project" value="TreeGrafter"/>
</dbReference>
<dbReference type="Pfam" id="PF01656">
    <property type="entry name" value="CbiA"/>
    <property type="match status" value="1"/>
</dbReference>
<accession>A0A140L318</accession>
<dbReference type="InterPro" id="IPR011006">
    <property type="entry name" value="CheY-like_superfamily"/>
</dbReference>
<evidence type="ECO:0000313" key="5">
    <source>
        <dbReference type="EMBL" id="KXG74943.1"/>
    </source>
</evidence>
<dbReference type="GO" id="GO:0000160">
    <property type="term" value="P:phosphorelay signal transduction system"/>
    <property type="evidence" value="ECO:0007669"/>
    <property type="project" value="InterPro"/>
</dbReference>
<comment type="caution">
    <text evidence="3">Lacks conserved residue(s) required for the propagation of feature annotation.</text>
</comment>
<gene>
    <name evidence="5" type="primary">minD_3</name>
    <name evidence="5" type="ORF">AN618_21100</name>
</gene>
<sequence length="458" mass="49701">MEFKAEGMPVNIVLGDPDVNWMMQVSQELSVNPKIRVVGFASMGQMLIDRASMMAADAVLVNYSMPDMTAIEITRKLADASPGTAVFVMAPTMSTQIVMTAKSAGIVEVFDRANYSPAEVARRIVEHVDSLRREWAEVARKHGIVEKGTGPMGITRRETETIVRPITQSIIFTHSPKGGVGKSTIAANLAAAIKNSPVLSGAKVALLDFDCEFGNLSTLFALPPNMVLTRNISQWANVPENISAAEVDELLVPTPSGLMVLPAPINPAIAAKVTYETGDKVLKILKRYYSIIVIDGGPKIPAVVDAALQHATHVLLISTPEGQAAENLNRVVSFLRPAPNYPNKDFSYLLSKMFLVINRVKKSRGELTPAQVAEIVGVPVIAEIPEDEVVPLALHEGNGKQAVEYKPDAPFSIAIKQLANEITGAYPMVTAQAQKNRAVVEEFAPQRKKRRLFGFLPF</sequence>
<dbReference type="SUPFAM" id="SSF52172">
    <property type="entry name" value="CheY-like"/>
    <property type="match status" value="1"/>
</dbReference>
<dbReference type="GO" id="GO:0005524">
    <property type="term" value="F:ATP binding"/>
    <property type="evidence" value="ECO:0007669"/>
    <property type="project" value="TreeGrafter"/>
</dbReference>
<comment type="caution">
    <text evidence="5">The sequence shown here is derived from an EMBL/GenBank/DDBJ whole genome shotgun (WGS) entry which is preliminary data.</text>
</comment>
<feature type="domain" description="Response regulatory" evidence="4">
    <location>
        <begin position="11"/>
        <end position="127"/>
    </location>
</feature>